<dbReference type="Proteomes" id="UP000663864">
    <property type="component" value="Unassembled WGS sequence"/>
</dbReference>
<evidence type="ECO:0000313" key="2">
    <source>
        <dbReference type="Proteomes" id="UP000663864"/>
    </source>
</evidence>
<protein>
    <submittedName>
        <fullName evidence="1">Uncharacterized protein</fullName>
    </submittedName>
</protein>
<name>A0A815W7B7_9BILA</name>
<organism evidence="1 2">
    <name type="scientific">Rotaria sordida</name>
    <dbReference type="NCBI Taxonomy" id="392033"/>
    <lineage>
        <taxon>Eukaryota</taxon>
        <taxon>Metazoa</taxon>
        <taxon>Spiralia</taxon>
        <taxon>Gnathifera</taxon>
        <taxon>Rotifera</taxon>
        <taxon>Eurotatoria</taxon>
        <taxon>Bdelloidea</taxon>
        <taxon>Philodinida</taxon>
        <taxon>Philodinidae</taxon>
        <taxon>Rotaria</taxon>
    </lineage>
</organism>
<proteinExistence type="predicted"/>
<feature type="non-terminal residue" evidence="1">
    <location>
        <position position="23"/>
    </location>
</feature>
<dbReference type="EMBL" id="CAJNOT010013640">
    <property type="protein sequence ID" value="CAF1541553.1"/>
    <property type="molecule type" value="Genomic_DNA"/>
</dbReference>
<evidence type="ECO:0000313" key="1">
    <source>
        <dbReference type="EMBL" id="CAF1541553.1"/>
    </source>
</evidence>
<gene>
    <name evidence="1" type="ORF">ZHD862_LOCUS39093</name>
</gene>
<comment type="caution">
    <text evidence="1">The sequence shown here is derived from an EMBL/GenBank/DDBJ whole genome shotgun (WGS) entry which is preliminary data.</text>
</comment>
<sequence>MQKLLNQASHLIALAIHQDDSLP</sequence>
<dbReference type="AlphaFoldDB" id="A0A815W7B7"/>
<reference evidence="1" key="1">
    <citation type="submission" date="2021-02" db="EMBL/GenBank/DDBJ databases">
        <authorList>
            <person name="Nowell W R."/>
        </authorList>
    </citation>
    <scope>NUCLEOTIDE SEQUENCE</scope>
</reference>
<accession>A0A815W7B7</accession>